<feature type="transmembrane region" description="Helical" evidence="6">
    <location>
        <begin position="433"/>
        <end position="452"/>
    </location>
</feature>
<sequence length="459" mass="48087">MKASFARKWSVLFAVASSQFAAPFMLSSVGVVLPSIGLEFQADGVALSLVESVFLGVNAMCLLSFGRASDLMGRNWIFTLGLGIFTLATIALGLAQDIQTLIAIRAIQAFGGAMQVSTGLAILLEAFSSNERGKVLGIAMAFIYMGVSAGPFLGGYIAEVLGWRGLFFIGGIPCLLALALALRALKWDYFRPDVAFDYAGAFISMVSIGLLLFGGANADTTGGLIALFGFLATMALFIWHESRCSNPMLELDMFAGNAKFSIGNLLQFINFATTFGVGFLMSLYLQLGRGMSPAEAGTVLLVQPLTQTILSPVCGRLADRIDSEMLVAAGMLFCVAGVGWASTFDGSTSLVSIVGMLSVLGVGVASFASPNMKTIMQAISPKQYGVATAVTGQVRTVGMTASMVAISMAISFIVGDQVLDADSFTSFNQAMKLVLQGSCLVGALGMIVSLIVQRCCPAS</sequence>
<reference evidence="9 10" key="1">
    <citation type="submission" date="2013-11" db="EMBL/GenBank/DDBJ databases">
        <title>Metagenomic analysis of a methanogenic consortium involved in long chain n-alkane degradation.</title>
        <authorList>
            <person name="Davidova I.A."/>
            <person name="Callaghan A.V."/>
            <person name="Wawrik B."/>
            <person name="Pruitt S."/>
            <person name="Marks C."/>
            <person name="Duncan K.E."/>
            <person name="Suflita J.M."/>
        </authorList>
    </citation>
    <scope>NUCLEOTIDE SEQUENCE [LARGE SCALE GENOMIC DNA]</scope>
    <source>
        <strain evidence="9 10">SPR</strain>
    </source>
</reference>
<evidence type="ECO:0000256" key="3">
    <source>
        <dbReference type="ARBA" id="ARBA00022692"/>
    </source>
</evidence>
<dbReference type="Proteomes" id="UP000032233">
    <property type="component" value="Unassembled WGS sequence"/>
</dbReference>
<evidence type="ECO:0000256" key="2">
    <source>
        <dbReference type="ARBA" id="ARBA00022448"/>
    </source>
</evidence>
<dbReference type="Pfam" id="PF07690">
    <property type="entry name" value="MFS_1"/>
    <property type="match status" value="2"/>
</dbReference>
<feature type="chain" id="PRO_5002244941" description="Major facilitator superfamily (MFS) profile domain-containing protein" evidence="7">
    <location>
        <begin position="22"/>
        <end position="459"/>
    </location>
</feature>
<dbReference type="PANTHER" id="PTHR42718:SF9">
    <property type="entry name" value="MAJOR FACILITATOR SUPERFAMILY MULTIDRUG TRANSPORTER MFSC"/>
    <property type="match status" value="1"/>
</dbReference>
<feature type="transmembrane region" description="Helical" evidence="6">
    <location>
        <begin position="135"/>
        <end position="157"/>
    </location>
</feature>
<keyword evidence="3 6" id="KW-0812">Transmembrane</keyword>
<dbReference type="RefSeq" id="WP_044347513.1">
    <property type="nucleotide sequence ID" value="NZ_AZAC01000008.1"/>
</dbReference>
<dbReference type="OrthoDB" id="9812221at2"/>
<gene>
    <name evidence="9" type="ORF">X474_06940</name>
</gene>
<feature type="transmembrane region" description="Helical" evidence="6">
    <location>
        <begin position="222"/>
        <end position="239"/>
    </location>
</feature>
<name>A0A0D2JGK8_9BACT</name>
<accession>A0A0D2JGK8</accession>
<dbReference type="GO" id="GO:0016020">
    <property type="term" value="C:membrane"/>
    <property type="evidence" value="ECO:0007669"/>
    <property type="project" value="UniProtKB-SubCell"/>
</dbReference>
<feature type="transmembrane region" description="Helical" evidence="6">
    <location>
        <begin position="102"/>
        <end position="123"/>
    </location>
</feature>
<dbReference type="GO" id="GO:0022857">
    <property type="term" value="F:transmembrane transporter activity"/>
    <property type="evidence" value="ECO:0007669"/>
    <property type="project" value="InterPro"/>
</dbReference>
<feature type="transmembrane region" description="Helical" evidence="6">
    <location>
        <begin position="260"/>
        <end position="285"/>
    </location>
</feature>
<feature type="transmembrane region" description="Helical" evidence="6">
    <location>
        <begin position="163"/>
        <end position="182"/>
    </location>
</feature>
<evidence type="ECO:0000259" key="8">
    <source>
        <dbReference type="PROSITE" id="PS50850"/>
    </source>
</evidence>
<feature type="signal peptide" evidence="7">
    <location>
        <begin position="1"/>
        <end position="21"/>
    </location>
</feature>
<feature type="transmembrane region" description="Helical" evidence="6">
    <location>
        <begin position="389"/>
        <end position="413"/>
    </location>
</feature>
<feature type="transmembrane region" description="Helical" evidence="6">
    <location>
        <begin position="194"/>
        <end position="216"/>
    </location>
</feature>
<evidence type="ECO:0000313" key="9">
    <source>
        <dbReference type="EMBL" id="KIX14876.1"/>
    </source>
</evidence>
<dbReference type="PANTHER" id="PTHR42718">
    <property type="entry name" value="MAJOR FACILITATOR SUPERFAMILY MULTIDRUG TRANSPORTER MFSC"/>
    <property type="match status" value="1"/>
</dbReference>
<protein>
    <recommendedName>
        <fullName evidence="8">Major facilitator superfamily (MFS) profile domain-containing protein</fullName>
    </recommendedName>
</protein>
<proteinExistence type="predicted"/>
<keyword evidence="10" id="KW-1185">Reference proteome</keyword>
<evidence type="ECO:0000256" key="7">
    <source>
        <dbReference type="SAM" id="SignalP"/>
    </source>
</evidence>
<dbReference type="EMBL" id="AZAC01000008">
    <property type="protein sequence ID" value="KIX14876.1"/>
    <property type="molecule type" value="Genomic_DNA"/>
</dbReference>
<dbReference type="Gene3D" id="1.20.1250.20">
    <property type="entry name" value="MFS general substrate transporter like domains"/>
    <property type="match status" value="2"/>
</dbReference>
<keyword evidence="7" id="KW-0732">Signal</keyword>
<feature type="transmembrane region" description="Helical" evidence="6">
    <location>
        <begin position="325"/>
        <end position="343"/>
    </location>
</feature>
<feature type="transmembrane region" description="Helical" evidence="6">
    <location>
        <begin position="349"/>
        <end position="368"/>
    </location>
</feature>
<evidence type="ECO:0000313" key="10">
    <source>
        <dbReference type="Proteomes" id="UP000032233"/>
    </source>
</evidence>
<comment type="subcellular location">
    <subcellularLocation>
        <location evidence="1">Membrane</location>
        <topology evidence="1">Multi-pass membrane protein</topology>
    </subcellularLocation>
</comment>
<dbReference type="CDD" id="cd17321">
    <property type="entry name" value="MFS_MMR_MDR_like"/>
    <property type="match status" value="1"/>
</dbReference>
<evidence type="ECO:0000256" key="1">
    <source>
        <dbReference type="ARBA" id="ARBA00004141"/>
    </source>
</evidence>
<evidence type="ECO:0000256" key="6">
    <source>
        <dbReference type="SAM" id="Phobius"/>
    </source>
</evidence>
<dbReference type="SUPFAM" id="SSF103473">
    <property type="entry name" value="MFS general substrate transporter"/>
    <property type="match status" value="1"/>
</dbReference>
<organism evidence="9 10">
    <name type="scientific">Dethiosulfatarculus sandiegensis</name>
    <dbReference type="NCBI Taxonomy" id="1429043"/>
    <lineage>
        <taxon>Bacteria</taxon>
        <taxon>Pseudomonadati</taxon>
        <taxon>Thermodesulfobacteriota</taxon>
        <taxon>Desulfarculia</taxon>
        <taxon>Desulfarculales</taxon>
        <taxon>Desulfarculaceae</taxon>
        <taxon>Dethiosulfatarculus</taxon>
    </lineage>
</organism>
<keyword evidence="5 6" id="KW-0472">Membrane</keyword>
<dbReference type="InParanoid" id="A0A0D2JGK8"/>
<feature type="domain" description="Major facilitator superfamily (MFS) profile" evidence="8">
    <location>
        <begin position="11"/>
        <end position="454"/>
    </location>
</feature>
<feature type="transmembrane region" description="Helical" evidence="6">
    <location>
        <begin position="45"/>
        <end position="65"/>
    </location>
</feature>
<dbReference type="PROSITE" id="PS50850">
    <property type="entry name" value="MFS"/>
    <property type="match status" value="1"/>
</dbReference>
<dbReference type="STRING" id="1429043.X474_06940"/>
<dbReference type="InterPro" id="IPR036259">
    <property type="entry name" value="MFS_trans_sf"/>
</dbReference>
<evidence type="ECO:0000256" key="4">
    <source>
        <dbReference type="ARBA" id="ARBA00022989"/>
    </source>
</evidence>
<dbReference type="AlphaFoldDB" id="A0A0D2JGK8"/>
<comment type="caution">
    <text evidence="9">The sequence shown here is derived from an EMBL/GenBank/DDBJ whole genome shotgun (WGS) entry which is preliminary data.</text>
</comment>
<keyword evidence="2" id="KW-0813">Transport</keyword>
<keyword evidence="4 6" id="KW-1133">Transmembrane helix</keyword>
<feature type="transmembrane region" description="Helical" evidence="6">
    <location>
        <begin position="77"/>
        <end position="96"/>
    </location>
</feature>
<dbReference type="InterPro" id="IPR011701">
    <property type="entry name" value="MFS"/>
</dbReference>
<evidence type="ECO:0000256" key="5">
    <source>
        <dbReference type="ARBA" id="ARBA00023136"/>
    </source>
</evidence>
<dbReference type="InterPro" id="IPR020846">
    <property type="entry name" value="MFS_dom"/>
</dbReference>